<keyword evidence="6" id="KW-1185">Reference proteome</keyword>
<comment type="caution">
    <text evidence="5">The sequence shown here is derived from an EMBL/GenBank/DDBJ whole genome shotgun (WGS) entry which is preliminary data.</text>
</comment>
<dbReference type="InterPro" id="IPR007451">
    <property type="entry name" value="HflD"/>
</dbReference>
<evidence type="ECO:0000256" key="2">
    <source>
        <dbReference type="ARBA" id="ARBA00022475"/>
    </source>
</evidence>
<evidence type="ECO:0000256" key="1">
    <source>
        <dbReference type="ARBA" id="ARBA00004496"/>
    </source>
</evidence>
<evidence type="ECO:0000313" key="5">
    <source>
        <dbReference type="EMBL" id="TFH69003.1"/>
    </source>
</evidence>
<name>A0A4Y8UNZ4_9GAMM</name>
<organism evidence="5 6">
    <name type="scientific">Gammaproteobacteria bacterium LSUCC0057</name>
    <dbReference type="NCBI Taxonomy" id="2559237"/>
    <lineage>
        <taxon>Bacteria</taxon>
        <taxon>Pseudomonadati</taxon>
        <taxon>Pseudomonadota</taxon>
        <taxon>Gammaproteobacteria</taxon>
        <taxon>Cellvibrionales</taxon>
        <taxon>Porticoccaceae</taxon>
        <taxon>SAR92 clade</taxon>
    </lineage>
</organism>
<comment type="subcellular location">
    <subcellularLocation>
        <location evidence="1">Cytoplasm</location>
    </subcellularLocation>
</comment>
<evidence type="ECO:0000256" key="3">
    <source>
        <dbReference type="ARBA" id="ARBA00022490"/>
    </source>
</evidence>
<evidence type="ECO:0000313" key="6">
    <source>
        <dbReference type="Proteomes" id="UP000298133"/>
    </source>
</evidence>
<evidence type="ECO:0000256" key="4">
    <source>
        <dbReference type="ARBA" id="ARBA00023136"/>
    </source>
</evidence>
<keyword evidence="4" id="KW-0472">Membrane</keyword>
<protein>
    <submittedName>
        <fullName evidence="5">DUF489 family protein</fullName>
    </submittedName>
</protein>
<dbReference type="GO" id="GO:0005737">
    <property type="term" value="C:cytoplasm"/>
    <property type="evidence" value="ECO:0007669"/>
    <property type="project" value="UniProtKB-SubCell"/>
</dbReference>
<reference evidence="5 6" key="1">
    <citation type="submission" date="2019-03" db="EMBL/GenBank/DDBJ databases">
        <title>Draft genome of Gammaproteobacteria bacterium LSUCC0057, a member of the SAR92 clade.</title>
        <authorList>
            <person name="Lanclos V.C."/>
            <person name="Doiron C."/>
            <person name="Henson M.W."/>
            <person name="Thrash J.C."/>
        </authorList>
    </citation>
    <scope>NUCLEOTIDE SEQUENCE [LARGE SCALE GENOMIC DNA]</scope>
    <source>
        <strain evidence="5 6">LSUCC0057</strain>
    </source>
</reference>
<dbReference type="EMBL" id="SPIA01000001">
    <property type="protein sequence ID" value="TFH69003.1"/>
    <property type="molecule type" value="Genomic_DNA"/>
</dbReference>
<dbReference type="PANTHER" id="PTHR38100">
    <property type="entry name" value="HIGH FREQUENCY LYSOGENIZATION PROTEIN HFLD"/>
    <property type="match status" value="1"/>
</dbReference>
<gene>
    <name evidence="5" type="ORF">E3W66_03430</name>
</gene>
<dbReference type="InterPro" id="IPR035932">
    <property type="entry name" value="HflD-like_sf"/>
</dbReference>
<keyword evidence="2" id="KW-1003">Cell membrane</keyword>
<dbReference type="PANTHER" id="PTHR38100:SF1">
    <property type="entry name" value="HIGH FREQUENCY LYSOGENIZATION PROTEIN HFLD"/>
    <property type="match status" value="1"/>
</dbReference>
<dbReference type="OrthoDB" id="9788031at2"/>
<dbReference type="SUPFAM" id="SSF101322">
    <property type="entry name" value="YcfC-like"/>
    <property type="match status" value="1"/>
</dbReference>
<dbReference type="Proteomes" id="UP000298133">
    <property type="component" value="Unassembled WGS sequence"/>
</dbReference>
<dbReference type="Pfam" id="PF04356">
    <property type="entry name" value="DUF489"/>
    <property type="match status" value="1"/>
</dbReference>
<accession>A0A4Y8UNZ4</accession>
<proteinExistence type="predicted"/>
<keyword evidence="3" id="KW-0963">Cytoplasm</keyword>
<dbReference type="Gene3D" id="1.10.3890.10">
    <property type="entry name" value="HflD-like"/>
    <property type="match status" value="1"/>
</dbReference>
<dbReference type="AlphaFoldDB" id="A0A4Y8UNZ4"/>
<sequence length="212" mass="23463">MIGLQRPNADQAIALAALFESACGVVEMAHRGTTSSDRLALLMAALLNSEGTAPHQLYQLPSHPDGLASGRRSLQLLLSKQRGEKHFDQIVAIALGTLYLASKLYRDGAMAARIADGLAPLQEKASQFGLTHNNLFAATDQLYQQTLSRYRYRIQIKGDPARLQQSGVAARVRSLLFAGVRAGYLWRQCGGHRFHLLLYRRALLDHCRKLEQ</sequence>